<protein>
    <submittedName>
        <fullName evidence="1">MedDCM-OCT-S38-C2-cds41</fullName>
    </submittedName>
</protein>
<dbReference type="AlphaFoldDB" id="S5DL27"/>
<reference evidence="1" key="1">
    <citation type="journal article" date="2013" name="Sci. Rep.">
        <title>Metagenomics uncovers a new group of low GC and ultra-small marine Actinobacteria.</title>
        <authorList>
            <person name="Ghai R."/>
            <person name="Mizuno C.M."/>
            <person name="Picazo A."/>
            <person name="Camacho A."/>
            <person name="Rodriguez-Valera F."/>
        </authorList>
    </citation>
    <scope>NUCLEOTIDE SEQUENCE</scope>
</reference>
<name>S5DL27_9ACTN</name>
<organism evidence="1">
    <name type="scientific">Candidatus Actinomarina minuta</name>
    <dbReference type="NCBI Taxonomy" id="1389454"/>
    <lineage>
        <taxon>Bacteria</taxon>
        <taxon>Bacillati</taxon>
        <taxon>Actinomycetota</taxon>
        <taxon>Actinomycetes</taxon>
        <taxon>Candidatus Actinomarinidae</taxon>
        <taxon>Candidatus Actinomarinales</taxon>
        <taxon>Candidatus Actinomarineae</taxon>
        <taxon>Candidatus Actinomarinaceae</taxon>
        <taxon>Candidatus Actinomarina</taxon>
    </lineage>
</organism>
<proteinExistence type="predicted"/>
<evidence type="ECO:0000313" key="1">
    <source>
        <dbReference type="EMBL" id="AGQ19571.1"/>
    </source>
</evidence>
<sequence>MIIDNCNKKRFKSENEARKERGWAESEYNQRFNIYKCSDCNDWHLASIK</sequence>
<accession>S5DL27</accession>
<dbReference type="EMBL" id="KC811135">
    <property type="protein sequence ID" value="AGQ19571.1"/>
    <property type="molecule type" value="Genomic_DNA"/>
</dbReference>